<dbReference type="OrthoDB" id="5344088at2"/>
<dbReference type="Proteomes" id="UP000308901">
    <property type="component" value="Unassembled WGS sequence"/>
</dbReference>
<evidence type="ECO:0000259" key="1">
    <source>
        <dbReference type="Pfam" id="PF09500"/>
    </source>
</evidence>
<comment type="caution">
    <text evidence="2">The sequence shown here is derived from an EMBL/GenBank/DDBJ whole genome shotgun (WGS) entry which is preliminary data.</text>
</comment>
<sequence length="147" mass="16651">MLKKLEEKLHSEIPMTKYMQLTLEELNDNNLITKAPLKPNINDKGTGFAGSLNTIATISAWCVCYLEASKLGLDNCMIAIIKSDISYRAPITKDFKCISYLPSEEQIKLFEKKLKEKNSSSLKIKGEIIEDGKLCLDFEGIYVIKKR</sequence>
<dbReference type="RefSeq" id="WP_138150838.1">
    <property type="nucleotide sequence ID" value="NZ_CBDDKQ010000002.1"/>
</dbReference>
<dbReference type="Gene3D" id="3.10.129.10">
    <property type="entry name" value="Hotdog Thioesterase"/>
    <property type="match status" value="1"/>
</dbReference>
<keyword evidence="3" id="KW-1185">Reference proteome</keyword>
<proteinExistence type="predicted"/>
<gene>
    <name evidence="2" type="ORF">FDK22_00610</name>
</gene>
<dbReference type="SUPFAM" id="SSF54637">
    <property type="entry name" value="Thioesterase/thiol ester dehydrase-isomerase"/>
    <property type="match status" value="1"/>
</dbReference>
<dbReference type="NCBIfam" id="TIGR02447">
    <property type="entry name" value="yiiD_Cterm"/>
    <property type="match status" value="1"/>
</dbReference>
<protein>
    <submittedName>
        <fullName evidence="2">Thioesterase</fullName>
    </submittedName>
</protein>
<dbReference type="InterPro" id="IPR029069">
    <property type="entry name" value="HotDog_dom_sf"/>
</dbReference>
<feature type="domain" description="Thioesterase putative" evidence="1">
    <location>
        <begin position="3"/>
        <end position="145"/>
    </location>
</feature>
<reference evidence="2 3" key="1">
    <citation type="submission" date="2019-05" db="EMBL/GenBank/DDBJ databases">
        <title>Arcobacter sp. nov., isolated from sea sediment.</title>
        <authorList>
            <person name="Kim W."/>
        </authorList>
    </citation>
    <scope>NUCLEOTIDE SEQUENCE [LARGE SCALE GENOMIC DNA]</scope>
    <source>
        <strain evidence="2 3">CAU 1517</strain>
    </source>
</reference>
<dbReference type="EMBL" id="VANU01000001">
    <property type="protein sequence ID" value="TLP40548.1"/>
    <property type="molecule type" value="Genomic_DNA"/>
</dbReference>
<evidence type="ECO:0000313" key="2">
    <source>
        <dbReference type="EMBL" id="TLP40548.1"/>
    </source>
</evidence>
<evidence type="ECO:0000313" key="3">
    <source>
        <dbReference type="Proteomes" id="UP000308901"/>
    </source>
</evidence>
<organism evidence="2 3">
    <name type="scientific">Arcobacter arenosus</name>
    <dbReference type="NCBI Taxonomy" id="2576037"/>
    <lineage>
        <taxon>Bacteria</taxon>
        <taxon>Pseudomonadati</taxon>
        <taxon>Campylobacterota</taxon>
        <taxon>Epsilonproteobacteria</taxon>
        <taxon>Campylobacterales</taxon>
        <taxon>Arcobacteraceae</taxon>
        <taxon>Arcobacter</taxon>
    </lineage>
</organism>
<dbReference type="Pfam" id="PF09500">
    <property type="entry name" value="YiiD_C"/>
    <property type="match status" value="1"/>
</dbReference>
<name>A0A5R8Y3K6_9BACT</name>
<dbReference type="AlphaFoldDB" id="A0A5R8Y3K6"/>
<dbReference type="InterPro" id="IPR012660">
    <property type="entry name" value="YiiD_C"/>
</dbReference>
<accession>A0A5R8Y3K6</accession>